<dbReference type="KEGG" id="fuv:JR347_03085"/>
<keyword evidence="1" id="KW-1133">Transmembrane helix</keyword>
<protein>
    <submittedName>
        <fullName evidence="2">Uncharacterized protein</fullName>
    </submittedName>
</protein>
<keyword evidence="1" id="KW-0472">Membrane</keyword>
<sequence length="165" mass="18763">MTKRLLIAVLIVSVFTFIIYFYLGGYNKVDFELVNEDLTIYGAPYQGSIEGGELDSLISHFQQLSRTTNKEFTVVDYFLNSEDSIKQFIGLKSSSEINIPSIEMREVTMLRAKITAHPLVMPLPEDVKKAAENFASENEYRLDDFSIEIYSEKGELTVLFPVKAN</sequence>
<dbReference type="EMBL" id="CP070608">
    <property type="protein sequence ID" value="QSE98080.1"/>
    <property type="molecule type" value="Genomic_DNA"/>
</dbReference>
<gene>
    <name evidence="2" type="ORF">JR347_03085</name>
</gene>
<evidence type="ECO:0000313" key="3">
    <source>
        <dbReference type="Proteomes" id="UP000662783"/>
    </source>
</evidence>
<dbReference type="AlphaFoldDB" id="A0A975A1B9"/>
<dbReference type="Proteomes" id="UP000662783">
    <property type="component" value="Chromosome"/>
</dbReference>
<accession>A0A975A1B9</accession>
<name>A0A975A1B9_9BACT</name>
<dbReference type="RefSeq" id="WP_205722588.1">
    <property type="nucleotide sequence ID" value="NZ_CP070608.1"/>
</dbReference>
<proteinExistence type="predicted"/>
<organism evidence="2 3">
    <name type="scientific">Fulvivirga lutea</name>
    <dbReference type="NCBI Taxonomy" id="2810512"/>
    <lineage>
        <taxon>Bacteria</taxon>
        <taxon>Pseudomonadati</taxon>
        <taxon>Bacteroidota</taxon>
        <taxon>Cytophagia</taxon>
        <taxon>Cytophagales</taxon>
        <taxon>Fulvivirgaceae</taxon>
        <taxon>Fulvivirga</taxon>
    </lineage>
</organism>
<evidence type="ECO:0000313" key="2">
    <source>
        <dbReference type="EMBL" id="QSE98080.1"/>
    </source>
</evidence>
<keyword evidence="1" id="KW-0812">Transmembrane</keyword>
<keyword evidence="3" id="KW-1185">Reference proteome</keyword>
<feature type="transmembrane region" description="Helical" evidence="1">
    <location>
        <begin position="5"/>
        <end position="23"/>
    </location>
</feature>
<reference evidence="2" key="1">
    <citation type="submission" date="2021-02" db="EMBL/GenBank/DDBJ databases">
        <title>Fulvivirga sp. S481 isolated from sea water.</title>
        <authorList>
            <person name="Bae S.S."/>
            <person name="Baek K."/>
        </authorList>
    </citation>
    <scope>NUCLEOTIDE SEQUENCE</scope>
    <source>
        <strain evidence="2">S481</strain>
    </source>
</reference>
<evidence type="ECO:0000256" key="1">
    <source>
        <dbReference type="SAM" id="Phobius"/>
    </source>
</evidence>